<feature type="region of interest" description="Disordered" evidence="8">
    <location>
        <begin position="413"/>
        <end position="453"/>
    </location>
</feature>
<feature type="region of interest" description="Disordered" evidence="8">
    <location>
        <begin position="1212"/>
        <end position="1237"/>
    </location>
</feature>
<evidence type="ECO:0000256" key="7">
    <source>
        <dbReference type="ARBA" id="ARBA00023242"/>
    </source>
</evidence>
<evidence type="ECO:0000256" key="4">
    <source>
        <dbReference type="ARBA" id="ARBA00022490"/>
    </source>
</evidence>
<feature type="domain" description="Inner centromere protein ARK-binding" evidence="9">
    <location>
        <begin position="1282"/>
        <end position="1331"/>
    </location>
</feature>
<evidence type="ECO:0000259" key="9">
    <source>
        <dbReference type="Pfam" id="PF03941"/>
    </source>
</evidence>
<dbReference type="InterPro" id="IPR005635">
    <property type="entry name" value="Inner_centromere_prot_ARK-bd"/>
</dbReference>
<keyword evidence="5" id="KW-0159">Chromosome partition</keyword>
<evidence type="ECO:0000256" key="8">
    <source>
        <dbReference type="SAM" id="MobiDB-lite"/>
    </source>
</evidence>
<feature type="compositionally biased region" description="Polar residues" evidence="8">
    <location>
        <begin position="939"/>
        <end position="961"/>
    </location>
</feature>
<accession>A0A8H3TSG7</accession>
<protein>
    <recommendedName>
        <fullName evidence="9">Inner centromere protein ARK-binding domain-containing protein</fullName>
    </recommendedName>
</protein>
<feature type="region of interest" description="Disordered" evidence="8">
    <location>
        <begin position="185"/>
        <end position="286"/>
    </location>
</feature>
<keyword evidence="6" id="KW-0206">Cytoskeleton</keyword>
<dbReference type="GO" id="GO:0005634">
    <property type="term" value="C:nucleus"/>
    <property type="evidence" value="ECO:0007669"/>
    <property type="project" value="UniProtKB-SubCell"/>
</dbReference>
<evidence type="ECO:0000313" key="11">
    <source>
        <dbReference type="Proteomes" id="UP000620104"/>
    </source>
</evidence>
<dbReference type="PANTHER" id="PTHR13142">
    <property type="entry name" value="INNER CENTROMERE PROTEIN"/>
    <property type="match status" value="1"/>
</dbReference>
<feature type="region of interest" description="Disordered" evidence="8">
    <location>
        <begin position="1049"/>
        <end position="1154"/>
    </location>
</feature>
<evidence type="ECO:0000313" key="10">
    <source>
        <dbReference type="EMBL" id="GHJ86372.1"/>
    </source>
</evidence>
<feature type="compositionally biased region" description="Basic and acidic residues" evidence="8">
    <location>
        <begin position="722"/>
        <end position="733"/>
    </location>
</feature>
<dbReference type="GO" id="GO:0007059">
    <property type="term" value="P:chromosome segregation"/>
    <property type="evidence" value="ECO:0007669"/>
    <property type="project" value="UniProtKB-KW"/>
</dbReference>
<feature type="region of interest" description="Disordered" evidence="8">
    <location>
        <begin position="466"/>
        <end position="513"/>
    </location>
</feature>
<feature type="compositionally biased region" description="Polar residues" evidence="8">
    <location>
        <begin position="1124"/>
        <end position="1138"/>
    </location>
</feature>
<evidence type="ECO:0000256" key="2">
    <source>
        <dbReference type="ARBA" id="ARBA00004186"/>
    </source>
</evidence>
<keyword evidence="7" id="KW-0539">Nucleus</keyword>
<feature type="compositionally biased region" description="Acidic residues" evidence="8">
    <location>
        <begin position="925"/>
        <end position="937"/>
    </location>
</feature>
<feature type="compositionally biased region" description="Basic and acidic residues" evidence="8">
    <location>
        <begin position="1049"/>
        <end position="1082"/>
    </location>
</feature>
<gene>
    <name evidence="10" type="ORF">NliqN6_2774</name>
</gene>
<feature type="compositionally biased region" description="Low complexity" evidence="8">
    <location>
        <begin position="962"/>
        <end position="978"/>
    </location>
</feature>
<feature type="compositionally biased region" description="Polar residues" evidence="8">
    <location>
        <begin position="751"/>
        <end position="761"/>
    </location>
</feature>
<keyword evidence="11" id="KW-1185">Reference proteome</keyword>
<dbReference type="PANTHER" id="PTHR13142:SF1">
    <property type="entry name" value="INNER CENTROMERE PROTEIN"/>
    <property type="match status" value="1"/>
</dbReference>
<evidence type="ECO:0000256" key="6">
    <source>
        <dbReference type="ARBA" id="ARBA00023212"/>
    </source>
</evidence>
<feature type="compositionally biased region" description="Polar residues" evidence="8">
    <location>
        <begin position="314"/>
        <end position="342"/>
    </location>
</feature>
<sequence>MSVAAAGPSYSFKLRNSIEQEADSALSRLDDLIKTKGYEWLDDYMQGVREAVAKGGKRNAAQAGSTLVNILKTPSKTPRLGTAKKTRTVLAKEKDKENRLRLANAELQNDAEKDSGSCKAKSNPRSILFASALSESNTNTMDVKPLRQMQPIAVTDASNPFIESENTSSSAPTDAVRPLTLSVMSVPQKEKSSGKEYAHSTFESSPDPAQQQRLTHAPPEQITTSTGSPSYPRILEPSTSSRNRHISVDDIPSKSTPHEEQKELDASVLPPSDLEADASPAGEPATGEEAEVYIEVQTQRHDEMAITQEAETLVAQSSTEQESISPSHTSTDPAQETTSNDDYSIPIKDDMVTAVPTSPKTALTTSPKNSFSPSAVTFAALPTRDLPRGRSIGASRHQRLTSHLVESTIPEALPAVKTPGPPASTAFPRPSENGAAASKALRDSKTGGAGAGSSWISRKVLAGSGGEDLRKSVAASKRPSTFDRAMEEESDREADELDDRRRGAPRASEAPLAAQRFSIASKTPQPQHARQTLGPATIARAEQPPTNLSKMIADLQERRAVATFNASVTRAAIPSLQLGRGAQGIAGMGISSGLLGRAALQASLERSRGTESPVITSALDGFDEKSGIASQPVGTANQTLQPGANAQFGPSTTEELNEAVDEILRKISTERQMQDQESSATPQMLIDGATAPGPNVSKTLPHDTDGERATTISSTARTSSTRAEEQEVEELTKRTNALSVGTRVSDRTDSSARTPFKSSSRLTKDSAPLYEKSSKEDAEPRITQSTTPTNSPPRALLYRSSGDHTSFQHTEVSPPAPPVSRANTKSVQESVKPPRGKPEVVDATPRTTHARPLPVKIVGQHSAPLKGLSQSQALSVDSEESESSDSEEERGDKRFDETEVLADEVAKLGEPLHLSSTPKALPEREDSEADESVEEVESNGSRAPSRLGSQSLASSTTTIGLSKSTTAKAKAQAHTPASIARLIDGQKAPAGPINSILKAQQRKAEDEARRAKRIASKEAIEKRKQDERQAKLEELRAKEELERKARLDRLRKQKMERERLEKKRQEQEAARATETFFRDRATSVEPGAPKTTLNHSQGKKAPVISKLAKSTDVPRAKEIASRGNPLQASTAKPPSRVSTLPAEIKGGAGAMRPPIVRVNTNPNAVVSQTTVHTAIQAAPAREPNTRVSVITKQHPPLTTSINGNTADVRAVRPSKKPSILPNQKSIPPKSRESTMKPTRETMKAGMNVAEFQRMIALGGAVPANMRSEDIELSDIGSDFGYESDSSQSDKGEVIPAWAQSPALRKAAATQEKINPSHLFGVMPEFKMETVFDPKLARRPRSSSANWTGQDRLTEQEKLEYAKKMGYKSIDDLALLAFDTSANM</sequence>
<feature type="compositionally biased region" description="Acidic residues" evidence="8">
    <location>
        <begin position="488"/>
        <end position="497"/>
    </location>
</feature>
<feature type="compositionally biased region" description="Acidic residues" evidence="8">
    <location>
        <begin position="877"/>
        <end position="889"/>
    </location>
</feature>
<comment type="caution">
    <text evidence="10">The sequence shown here is derived from an EMBL/GenBank/DDBJ whole genome shotgun (WGS) entry which is preliminary data.</text>
</comment>
<feature type="compositionally biased region" description="Basic and acidic residues" evidence="8">
    <location>
        <begin position="188"/>
        <end position="198"/>
    </location>
</feature>
<comment type="subcellular location">
    <subcellularLocation>
        <location evidence="2">Cytoplasm</location>
        <location evidence="2">Cytoskeleton</location>
        <location evidence="2">Spindle</location>
    </subcellularLocation>
    <subcellularLocation>
        <location evidence="1">Nucleus</location>
    </subcellularLocation>
</comment>
<name>A0A8H3TSG7_9TREE</name>
<dbReference type="Proteomes" id="UP000620104">
    <property type="component" value="Unassembled WGS sequence"/>
</dbReference>
<feature type="region of interest" description="Disordered" evidence="8">
    <location>
        <begin position="670"/>
        <end position="1030"/>
    </location>
</feature>
<evidence type="ECO:0000256" key="1">
    <source>
        <dbReference type="ARBA" id="ARBA00004123"/>
    </source>
</evidence>
<keyword evidence="4" id="KW-0963">Cytoplasm</keyword>
<reference evidence="10" key="1">
    <citation type="submission" date="2020-07" db="EMBL/GenBank/DDBJ databases">
        <title>Draft Genome Sequence of a Deep-Sea Yeast, Naganishia (Cryptococcus) liquefaciens strain N6.</title>
        <authorList>
            <person name="Han Y.W."/>
            <person name="Kajitani R."/>
            <person name="Morimoto H."/>
            <person name="Parhat M."/>
            <person name="Tsubouchi H."/>
            <person name="Bakenova O."/>
            <person name="Ogata M."/>
            <person name="Argunhan B."/>
            <person name="Aoki R."/>
            <person name="Kajiwara S."/>
            <person name="Itoh T."/>
            <person name="Iwasaki H."/>
        </authorList>
    </citation>
    <scope>NUCLEOTIDE SEQUENCE</scope>
    <source>
        <strain evidence="10">N6</strain>
    </source>
</reference>
<evidence type="ECO:0000256" key="5">
    <source>
        <dbReference type="ARBA" id="ARBA00022829"/>
    </source>
</evidence>
<dbReference type="GO" id="GO:0005819">
    <property type="term" value="C:spindle"/>
    <property type="evidence" value="ECO:0007669"/>
    <property type="project" value="UniProtKB-SubCell"/>
</dbReference>
<dbReference type="OrthoDB" id="6123at2759"/>
<dbReference type="Pfam" id="PF03941">
    <property type="entry name" value="INCENP_ARK-bind"/>
    <property type="match status" value="1"/>
</dbReference>
<organism evidence="10 11">
    <name type="scientific">Naganishia liquefaciens</name>
    <dbReference type="NCBI Taxonomy" id="104408"/>
    <lineage>
        <taxon>Eukaryota</taxon>
        <taxon>Fungi</taxon>
        <taxon>Dikarya</taxon>
        <taxon>Basidiomycota</taxon>
        <taxon>Agaricomycotina</taxon>
        <taxon>Tremellomycetes</taxon>
        <taxon>Filobasidiales</taxon>
        <taxon>Filobasidiaceae</taxon>
        <taxon>Naganishia</taxon>
    </lineage>
</organism>
<feature type="compositionally biased region" description="Polar residues" evidence="8">
    <location>
        <begin position="201"/>
        <end position="214"/>
    </location>
</feature>
<dbReference type="EMBL" id="BLZA01000018">
    <property type="protein sequence ID" value="GHJ86372.1"/>
    <property type="molecule type" value="Genomic_DNA"/>
</dbReference>
<feature type="compositionally biased region" description="Basic and acidic residues" evidence="8">
    <location>
        <begin position="246"/>
        <end position="265"/>
    </location>
</feature>
<evidence type="ECO:0000256" key="3">
    <source>
        <dbReference type="ARBA" id="ARBA00010042"/>
    </source>
</evidence>
<feature type="compositionally biased region" description="Low complexity" evidence="8">
    <location>
        <begin position="709"/>
        <end position="721"/>
    </location>
</feature>
<comment type="similarity">
    <text evidence="3">Belongs to the INCENP family.</text>
</comment>
<proteinExistence type="inferred from homology"/>
<feature type="compositionally biased region" description="Basic and acidic residues" evidence="8">
    <location>
        <begin position="1002"/>
        <end position="1030"/>
    </location>
</feature>
<feature type="region of interest" description="Disordered" evidence="8">
    <location>
        <begin position="313"/>
        <end position="346"/>
    </location>
</feature>